<dbReference type="InterPro" id="IPR036249">
    <property type="entry name" value="Thioredoxin-like_sf"/>
</dbReference>
<dbReference type="PANTHER" id="PTHR36057">
    <property type="match status" value="1"/>
</dbReference>
<evidence type="ECO:0000313" key="2">
    <source>
        <dbReference type="EMBL" id="MEJ2901986.1"/>
    </source>
</evidence>
<dbReference type="PANTHER" id="PTHR36057:SF1">
    <property type="entry name" value="LIPOPROTEIN LIPID ATTACHMENT SITE-LIKE PROTEIN, PUTATIVE (DUF1223)-RELATED"/>
    <property type="match status" value="1"/>
</dbReference>
<sequence length="268" mass="29499">MKRIQLTMLCALAVILLLTATLANRSMASKSSISQTIKGDGFVVLELFTSEGCSSCPPADELLAKVQREAGDKPVYALSYHVDYWDNQGWRDVFSNPDYSKRQYQYASKLRAQVYTPQVVVNGKTEFVGSNASAMNYAIASGISGSAVNTLQLQGKQQGAKMSLDYQVTGKTTDDELLIAIVQKNAVHQIKRGENEGRTLSHVQIVRSLQTFQLDQPEKGQISIELPKAYSATGWEIIGLLQDRKSSVIHSATRAIFTAGEFKDIKVK</sequence>
<name>A0ABU8NIF7_9SPHI</name>
<proteinExistence type="predicted"/>
<reference evidence="2 3" key="1">
    <citation type="submission" date="2024-03" db="EMBL/GenBank/DDBJ databases">
        <title>Sequence of Lycoming College Course Isolates.</title>
        <authorList>
            <person name="Plotts O."/>
            <person name="Newman J."/>
        </authorList>
    </citation>
    <scope>NUCLEOTIDE SEQUENCE [LARGE SCALE GENOMIC DNA]</scope>
    <source>
        <strain evidence="2 3">CJB-3</strain>
    </source>
</reference>
<dbReference type="Gene3D" id="3.40.30.10">
    <property type="entry name" value="Glutaredoxin"/>
    <property type="match status" value="1"/>
</dbReference>
<dbReference type="SUPFAM" id="SSF52833">
    <property type="entry name" value="Thioredoxin-like"/>
    <property type="match status" value="1"/>
</dbReference>
<feature type="chain" id="PRO_5045176864" evidence="1">
    <location>
        <begin position="24"/>
        <end position="268"/>
    </location>
</feature>
<accession>A0ABU8NIF7</accession>
<keyword evidence="3" id="KW-1185">Reference proteome</keyword>
<comment type="caution">
    <text evidence="2">The sequence shown here is derived from an EMBL/GenBank/DDBJ whole genome shotgun (WGS) entry which is preliminary data.</text>
</comment>
<dbReference type="EMBL" id="JBBEUB010000001">
    <property type="protein sequence ID" value="MEJ2901986.1"/>
    <property type="molecule type" value="Genomic_DNA"/>
</dbReference>
<feature type="signal peptide" evidence="1">
    <location>
        <begin position="1"/>
        <end position="23"/>
    </location>
</feature>
<keyword evidence="1" id="KW-0732">Signal</keyword>
<evidence type="ECO:0000313" key="3">
    <source>
        <dbReference type="Proteomes" id="UP001378956"/>
    </source>
</evidence>
<dbReference type="Proteomes" id="UP001378956">
    <property type="component" value="Unassembled WGS sequence"/>
</dbReference>
<gene>
    <name evidence="2" type="ORF">WAE58_06105</name>
</gene>
<dbReference type="Pfam" id="PF06764">
    <property type="entry name" value="DUF1223"/>
    <property type="match status" value="1"/>
</dbReference>
<protein>
    <submittedName>
        <fullName evidence="2">DUF1223 domain-containing protein</fullName>
    </submittedName>
</protein>
<organism evidence="2 3">
    <name type="scientific">Pedobacter panaciterrae</name>
    <dbReference type="NCBI Taxonomy" id="363849"/>
    <lineage>
        <taxon>Bacteria</taxon>
        <taxon>Pseudomonadati</taxon>
        <taxon>Bacteroidota</taxon>
        <taxon>Sphingobacteriia</taxon>
        <taxon>Sphingobacteriales</taxon>
        <taxon>Sphingobacteriaceae</taxon>
        <taxon>Pedobacter</taxon>
    </lineage>
</organism>
<dbReference type="RefSeq" id="WP_337715802.1">
    <property type="nucleotide sequence ID" value="NZ_JBBEUB010000001.1"/>
</dbReference>
<evidence type="ECO:0000256" key="1">
    <source>
        <dbReference type="SAM" id="SignalP"/>
    </source>
</evidence>
<dbReference type="InterPro" id="IPR010634">
    <property type="entry name" value="DUF1223"/>
</dbReference>